<dbReference type="InterPro" id="IPR010127">
    <property type="entry name" value="Phasin_subfam-1"/>
</dbReference>
<sequence>MFSKRDHFSDASQGCMETQVDLHTAMGHKLLEGAQRFADLNARVAQRSLHETEEMLRVGLWANSAQDFADMATNQAKATSRKAASYACNVAGIAVGTQSELIGLLGVQITETNTEVVELMADVSRSNPGAYGRLIPMMRLSFDHANAGFERVTHASRQVLDTLETNFIAAARQFDQSFRSVARAG</sequence>
<reference evidence="2 3" key="1">
    <citation type="submission" date="2019-03" db="EMBL/GenBank/DDBJ databases">
        <title>Genomic Encyclopedia of Type Strains, Phase IV (KMG-IV): sequencing the most valuable type-strain genomes for metagenomic binning, comparative biology and taxonomic classification.</title>
        <authorList>
            <person name="Goeker M."/>
        </authorList>
    </citation>
    <scope>NUCLEOTIDE SEQUENCE [LARGE SCALE GENOMIC DNA]</scope>
    <source>
        <strain evidence="2 3">DSM 7445</strain>
    </source>
</reference>
<protein>
    <submittedName>
        <fullName evidence="2">Phasin family protein</fullName>
    </submittedName>
</protein>
<dbReference type="OrthoDB" id="9152986at2"/>
<dbReference type="RefSeq" id="WP_132257657.1">
    <property type="nucleotide sequence ID" value="NZ_SLZQ01000002.1"/>
</dbReference>
<evidence type="ECO:0000313" key="2">
    <source>
        <dbReference type="EMBL" id="TCS38594.1"/>
    </source>
</evidence>
<dbReference type="Pfam" id="PF09361">
    <property type="entry name" value="Phasin_2"/>
    <property type="match status" value="1"/>
</dbReference>
<feature type="domain" description="Phasin" evidence="1">
    <location>
        <begin position="16"/>
        <end position="105"/>
    </location>
</feature>
<accession>A0A4R3I098</accession>
<dbReference type="Proteomes" id="UP000295382">
    <property type="component" value="Unassembled WGS sequence"/>
</dbReference>
<keyword evidence="3" id="KW-1185">Reference proteome</keyword>
<proteinExistence type="predicted"/>
<evidence type="ECO:0000259" key="1">
    <source>
        <dbReference type="Pfam" id="PF09361"/>
    </source>
</evidence>
<dbReference type="InterPro" id="IPR018968">
    <property type="entry name" value="Phasin"/>
</dbReference>
<evidence type="ECO:0000313" key="3">
    <source>
        <dbReference type="Proteomes" id="UP000295382"/>
    </source>
</evidence>
<gene>
    <name evidence="2" type="ORF">EDC30_102333</name>
</gene>
<name>A0A4R3I098_PAULE</name>
<comment type="caution">
    <text evidence="2">The sequence shown here is derived from an EMBL/GenBank/DDBJ whole genome shotgun (WGS) entry which is preliminary data.</text>
</comment>
<dbReference type="NCBIfam" id="TIGR01841">
    <property type="entry name" value="phasin"/>
    <property type="match status" value="1"/>
</dbReference>
<dbReference type="AlphaFoldDB" id="A0A4R3I098"/>
<organism evidence="2 3">
    <name type="scientific">Paucimonas lemoignei</name>
    <name type="common">Pseudomonas lemoignei</name>
    <dbReference type="NCBI Taxonomy" id="29443"/>
    <lineage>
        <taxon>Bacteria</taxon>
        <taxon>Pseudomonadati</taxon>
        <taxon>Pseudomonadota</taxon>
        <taxon>Betaproteobacteria</taxon>
        <taxon>Burkholderiales</taxon>
        <taxon>Burkholderiaceae</taxon>
        <taxon>Paucimonas</taxon>
    </lineage>
</organism>
<dbReference type="EMBL" id="SLZQ01000002">
    <property type="protein sequence ID" value="TCS38594.1"/>
    <property type="molecule type" value="Genomic_DNA"/>
</dbReference>